<dbReference type="EMBL" id="LXQA010021012">
    <property type="protein sequence ID" value="MCH91714.1"/>
    <property type="molecule type" value="Genomic_DNA"/>
</dbReference>
<keyword evidence="3" id="KW-1185">Reference proteome</keyword>
<evidence type="ECO:0000313" key="2">
    <source>
        <dbReference type="EMBL" id="MCH91714.1"/>
    </source>
</evidence>
<dbReference type="Proteomes" id="UP000265520">
    <property type="component" value="Unassembled WGS sequence"/>
</dbReference>
<accession>A0A392MZN2</accession>
<dbReference type="GO" id="GO:0003964">
    <property type="term" value="F:RNA-directed DNA polymerase activity"/>
    <property type="evidence" value="ECO:0007669"/>
    <property type="project" value="UniProtKB-KW"/>
</dbReference>
<feature type="non-terminal residue" evidence="2">
    <location>
        <position position="283"/>
    </location>
</feature>
<comment type="caution">
    <text evidence="2">The sequence shown here is derived from an EMBL/GenBank/DDBJ whole genome shotgun (WGS) entry which is preliminary data.</text>
</comment>
<reference evidence="2 3" key="1">
    <citation type="journal article" date="2018" name="Front. Plant Sci.">
        <title>Red Clover (Trifolium pratense) and Zigzag Clover (T. medium) - A Picture of Genomic Similarities and Differences.</title>
        <authorList>
            <person name="Dluhosova J."/>
            <person name="Istvanek J."/>
            <person name="Nedelnik J."/>
            <person name="Repkova J."/>
        </authorList>
    </citation>
    <scope>NUCLEOTIDE SEQUENCE [LARGE SCALE GENOMIC DNA]</scope>
    <source>
        <strain evidence="3">cv. 10/8</strain>
        <tissue evidence="2">Leaf</tissue>
    </source>
</reference>
<organism evidence="2 3">
    <name type="scientific">Trifolium medium</name>
    <dbReference type="NCBI Taxonomy" id="97028"/>
    <lineage>
        <taxon>Eukaryota</taxon>
        <taxon>Viridiplantae</taxon>
        <taxon>Streptophyta</taxon>
        <taxon>Embryophyta</taxon>
        <taxon>Tracheophyta</taxon>
        <taxon>Spermatophyta</taxon>
        <taxon>Magnoliopsida</taxon>
        <taxon>eudicotyledons</taxon>
        <taxon>Gunneridae</taxon>
        <taxon>Pentapetalae</taxon>
        <taxon>rosids</taxon>
        <taxon>fabids</taxon>
        <taxon>Fabales</taxon>
        <taxon>Fabaceae</taxon>
        <taxon>Papilionoideae</taxon>
        <taxon>50 kb inversion clade</taxon>
        <taxon>NPAAA clade</taxon>
        <taxon>Hologalegina</taxon>
        <taxon>IRL clade</taxon>
        <taxon>Trifolieae</taxon>
        <taxon>Trifolium</taxon>
    </lineage>
</organism>
<feature type="chain" id="PRO_5017419299" evidence="1">
    <location>
        <begin position="25"/>
        <end position="283"/>
    </location>
</feature>
<dbReference type="AlphaFoldDB" id="A0A392MZN2"/>
<evidence type="ECO:0000256" key="1">
    <source>
        <dbReference type="SAM" id="SignalP"/>
    </source>
</evidence>
<keyword evidence="1" id="KW-0732">Signal</keyword>
<keyword evidence="2" id="KW-0548">Nucleotidyltransferase</keyword>
<proteinExistence type="predicted"/>
<evidence type="ECO:0000313" key="3">
    <source>
        <dbReference type="Proteomes" id="UP000265520"/>
    </source>
</evidence>
<protein>
    <submittedName>
        <fullName evidence="2">RNA-directed DNA polymerase (Reverse transcriptase)</fullName>
    </submittedName>
</protein>
<keyword evidence="2" id="KW-0808">Transferase</keyword>
<name>A0A392MZN2_9FABA</name>
<feature type="signal peptide" evidence="1">
    <location>
        <begin position="1"/>
        <end position="24"/>
    </location>
</feature>
<sequence length="283" mass="32646">MSGVWWVTLILSFILLRDWEFLDADRSGENLDIREFGNFATLMGLIDLPLLGRRFTWFKPNGSAASCLVRFLSWQQQVNQTWMAFMLKEKLKVLKANLKVWNKEVFRNIDRRIETLVEEIKEFDLKVEDGPFSLGDVLARSKGLSDLWGLLRVKELQLIQRSRSQWLKEGDANTGYFHASVKERCRKNSILALRVGDRWVESVSEVRAEIVDYFTTHFSKSVNNRPTLDGIVFQGVDPVDVLGLTVPFSATEIEEVVLRSDGDKSPDPDGFNFAFFKRFWGLL</sequence>
<keyword evidence="2" id="KW-0695">RNA-directed DNA polymerase</keyword>